<dbReference type="PANTHER" id="PTHR48100">
    <property type="entry name" value="BROAD-SPECIFICITY PHOSPHATASE YOR283W-RELATED"/>
    <property type="match status" value="1"/>
</dbReference>
<dbReference type="InterPro" id="IPR013078">
    <property type="entry name" value="His_Pase_superF_clade-1"/>
</dbReference>
<feature type="binding site" evidence="1">
    <location>
        <begin position="20"/>
        <end position="27"/>
    </location>
    <ligand>
        <name>substrate</name>
    </ligand>
</feature>
<proteinExistence type="predicted"/>
<organism evidence="3 4">
    <name type="scientific">Leptospira inadai serovar Lyme str. 10</name>
    <dbReference type="NCBI Taxonomy" id="1049790"/>
    <lineage>
        <taxon>Bacteria</taxon>
        <taxon>Pseudomonadati</taxon>
        <taxon>Spirochaetota</taxon>
        <taxon>Spirochaetia</taxon>
        <taxon>Leptospirales</taxon>
        <taxon>Leptospiraceae</taxon>
        <taxon>Leptospira</taxon>
    </lineage>
</organism>
<dbReference type="PANTHER" id="PTHR48100:SF1">
    <property type="entry name" value="HISTIDINE PHOSPHATASE FAMILY PROTEIN-RELATED"/>
    <property type="match status" value="1"/>
</dbReference>
<accession>V6HAG8</accession>
<evidence type="ECO:0000313" key="4">
    <source>
        <dbReference type="Proteomes" id="UP000018719"/>
    </source>
</evidence>
<dbReference type="STRING" id="1049790.LEP1GSC047_1069"/>
<keyword evidence="2" id="KW-0472">Membrane</keyword>
<dbReference type="SMART" id="SM00855">
    <property type="entry name" value="PGAM"/>
    <property type="match status" value="1"/>
</dbReference>
<dbReference type="CDD" id="cd07040">
    <property type="entry name" value="HP"/>
    <property type="match status" value="1"/>
</dbReference>
<feature type="transmembrane region" description="Helical" evidence="2">
    <location>
        <begin position="161"/>
        <end position="181"/>
    </location>
</feature>
<dbReference type="Gene3D" id="3.40.50.1240">
    <property type="entry name" value="Phosphoglycerate mutase-like"/>
    <property type="match status" value="1"/>
</dbReference>
<dbReference type="SUPFAM" id="SSF53254">
    <property type="entry name" value="Phosphoglycerate mutase-like"/>
    <property type="match status" value="1"/>
</dbReference>
<dbReference type="GO" id="GO:0016791">
    <property type="term" value="F:phosphatase activity"/>
    <property type="evidence" value="ECO:0007669"/>
    <property type="project" value="TreeGrafter"/>
</dbReference>
<dbReference type="Pfam" id="PF00300">
    <property type="entry name" value="His_Phos_1"/>
    <property type="match status" value="1"/>
</dbReference>
<evidence type="ECO:0000256" key="2">
    <source>
        <dbReference type="SAM" id="Phobius"/>
    </source>
</evidence>
<protein>
    <submittedName>
        <fullName evidence="3">Histidine phosphatase superfamily (Branch 1)</fullName>
    </submittedName>
</protein>
<dbReference type="InterPro" id="IPR050275">
    <property type="entry name" value="PGM_Phosphatase"/>
</dbReference>
<name>V6HAG8_9LEPT</name>
<dbReference type="EMBL" id="AHMM02000025">
    <property type="protein sequence ID" value="EQA35368.1"/>
    <property type="molecule type" value="Genomic_DNA"/>
</dbReference>
<comment type="caution">
    <text evidence="3">The sequence shown here is derived from an EMBL/GenBank/DDBJ whole genome shotgun (WGS) entry which is preliminary data.</text>
</comment>
<evidence type="ECO:0000256" key="1">
    <source>
        <dbReference type="PIRSR" id="PIRSR613078-2"/>
    </source>
</evidence>
<dbReference type="GO" id="GO:0005737">
    <property type="term" value="C:cytoplasm"/>
    <property type="evidence" value="ECO:0007669"/>
    <property type="project" value="TreeGrafter"/>
</dbReference>
<keyword evidence="2" id="KW-1133">Transmembrane helix</keyword>
<dbReference type="InterPro" id="IPR029033">
    <property type="entry name" value="His_PPase_superfam"/>
</dbReference>
<keyword evidence="2" id="KW-0812">Transmembrane</keyword>
<dbReference type="AlphaFoldDB" id="V6HAG8"/>
<sequence length="224" mass="25374">METDKNEPGQKMKRSLFLIRHPRTIDNNKRCFPGNDDISLSPEGKLEAKRLGVKLSRYLSEKETVFFVSPSISCTDTWQNMGLSEKNSATLLRELEELNFGIWKSRSFGEIHRLFPDDFRRFSEFDPALEFPAGEQISSFLKRISQVKDLVLNELSSGSDIVLISHGGVLSVLICILLGLAPVEYTKFRIFSGSISTLEIYRNGTASLTGLNRCGRYSEDKWPV</sequence>
<reference evidence="3 4" key="1">
    <citation type="submission" date="2013-05" db="EMBL/GenBank/DDBJ databases">
        <authorList>
            <person name="Harkins D.M."/>
            <person name="Durkin A.S."/>
            <person name="Brinkac L.M."/>
            <person name="Haft D.H."/>
            <person name="Selengut J.D."/>
            <person name="Sanka R."/>
            <person name="DePew J."/>
            <person name="Purushe J."/>
            <person name="Hartskeerl R.A."/>
            <person name="Ahmed A."/>
            <person name="van der Linden H."/>
            <person name="Goris M.G.A."/>
            <person name="Vinetz J.M."/>
            <person name="Sutton G.G."/>
            <person name="Nierman W.C."/>
            <person name="Fouts D.E."/>
        </authorList>
    </citation>
    <scope>NUCLEOTIDE SEQUENCE [LARGE SCALE GENOMIC DNA]</scope>
    <source>
        <strain evidence="3 4">10</strain>
    </source>
</reference>
<dbReference type="Proteomes" id="UP000018719">
    <property type="component" value="Unassembled WGS sequence"/>
</dbReference>
<evidence type="ECO:0000313" key="3">
    <source>
        <dbReference type="EMBL" id="EQA35368.1"/>
    </source>
</evidence>
<gene>
    <name evidence="3" type="ORF">LEP1GSC047_1069</name>
</gene>
<dbReference type="PIRSF" id="PIRSF000709">
    <property type="entry name" value="6PFK_2-Ptase"/>
    <property type="match status" value="1"/>
</dbReference>